<proteinExistence type="predicted"/>
<name>A0A9W9K2T4_9EURO</name>
<evidence type="ECO:0000313" key="2">
    <source>
        <dbReference type="Proteomes" id="UP001149074"/>
    </source>
</evidence>
<accession>A0A9W9K2T4</accession>
<keyword evidence="2" id="KW-1185">Reference proteome</keyword>
<protein>
    <submittedName>
        <fullName evidence="1">Uncharacterized protein</fullName>
    </submittedName>
</protein>
<dbReference type="EMBL" id="JAPQKI010000009">
    <property type="protein sequence ID" value="KAJ5091034.1"/>
    <property type="molecule type" value="Genomic_DNA"/>
</dbReference>
<gene>
    <name evidence="1" type="ORF">N7532_009718</name>
</gene>
<dbReference type="AlphaFoldDB" id="A0A9W9K2T4"/>
<evidence type="ECO:0000313" key="1">
    <source>
        <dbReference type="EMBL" id="KAJ5091034.1"/>
    </source>
</evidence>
<dbReference type="GeneID" id="81361188"/>
<dbReference type="RefSeq" id="XP_056473015.1">
    <property type="nucleotide sequence ID" value="XM_056622209.1"/>
</dbReference>
<sequence length="189" mass="21132">MGIAADQHQQFCEASRQWRFFQGFPSLHTDREFQADEHAAVILPVSCAEWDSLNQPDRASVVLATPKAFSNNQTFWASSASRRTTALSVLLSIDVTFSPWTTLPLPIRLPVDLTECPPSPDQLALLTATLPPALAPKQANSLRQIKPLELFRAPTHWHSIIYRVWNPAADPAYLVNDAWFPVPAVIEHI</sequence>
<reference evidence="1" key="2">
    <citation type="journal article" date="2023" name="IMA Fungus">
        <title>Comparative genomic study of the Penicillium genus elucidates a diverse pangenome and 15 lateral gene transfer events.</title>
        <authorList>
            <person name="Petersen C."/>
            <person name="Sorensen T."/>
            <person name="Nielsen M.R."/>
            <person name="Sondergaard T.E."/>
            <person name="Sorensen J.L."/>
            <person name="Fitzpatrick D.A."/>
            <person name="Frisvad J.C."/>
            <person name="Nielsen K.L."/>
        </authorList>
    </citation>
    <scope>NUCLEOTIDE SEQUENCE</scope>
    <source>
        <strain evidence="1">IBT 30761</strain>
    </source>
</reference>
<comment type="caution">
    <text evidence="1">The sequence shown here is derived from an EMBL/GenBank/DDBJ whole genome shotgun (WGS) entry which is preliminary data.</text>
</comment>
<reference evidence="1" key="1">
    <citation type="submission" date="2022-11" db="EMBL/GenBank/DDBJ databases">
        <authorList>
            <person name="Petersen C."/>
        </authorList>
    </citation>
    <scope>NUCLEOTIDE SEQUENCE</scope>
    <source>
        <strain evidence="1">IBT 30761</strain>
    </source>
</reference>
<dbReference type="Proteomes" id="UP001149074">
    <property type="component" value="Unassembled WGS sequence"/>
</dbReference>
<organism evidence="1 2">
    <name type="scientific">Penicillium argentinense</name>
    <dbReference type="NCBI Taxonomy" id="1131581"/>
    <lineage>
        <taxon>Eukaryota</taxon>
        <taxon>Fungi</taxon>
        <taxon>Dikarya</taxon>
        <taxon>Ascomycota</taxon>
        <taxon>Pezizomycotina</taxon>
        <taxon>Eurotiomycetes</taxon>
        <taxon>Eurotiomycetidae</taxon>
        <taxon>Eurotiales</taxon>
        <taxon>Aspergillaceae</taxon>
        <taxon>Penicillium</taxon>
    </lineage>
</organism>